<accession>Q0FKV9</accession>
<dbReference type="HOGENOM" id="CLU_871105_0_0_5"/>
<evidence type="ECO:0000313" key="1">
    <source>
        <dbReference type="EMBL" id="EAU44796.1"/>
    </source>
</evidence>
<dbReference type="RefSeq" id="WP_007799525.1">
    <property type="nucleotide sequence ID" value="NZ_DS022276.1"/>
</dbReference>
<gene>
    <name evidence="1" type="ORF">R2601_22172</name>
</gene>
<name>Q0FKV9_SALBH</name>
<comment type="caution">
    <text evidence="1">The sequence shown here is derived from an EMBL/GenBank/DDBJ whole genome shotgun (WGS) entry which is preliminary data.</text>
</comment>
<dbReference type="EMBL" id="AATQ01000037">
    <property type="protein sequence ID" value="EAU44796.1"/>
    <property type="molecule type" value="Genomic_DNA"/>
</dbReference>
<dbReference type="OrthoDB" id="7845637at2"/>
<organism evidence="1 2">
    <name type="scientific">Salipiger bermudensis (strain DSM 26914 / JCM 13377 / KCTC 12554 / HTCC2601)</name>
    <name type="common">Pelagibaca bermudensis</name>
    <dbReference type="NCBI Taxonomy" id="314265"/>
    <lineage>
        <taxon>Bacteria</taxon>
        <taxon>Pseudomonadati</taxon>
        <taxon>Pseudomonadota</taxon>
        <taxon>Alphaproteobacteria</taxon>
        <taxon>Rhodobacterales</taxon>
        <taxon>Roseobacteraceae</taxon>
        <taxon>Salipiger</taxon>
    </lineage>
</organism>
<reference evidence="1 2" key="1">
    <citation type="journal article" date="2010" name="J. Bacteriol.">
        <title>Genome sequences of Pelagibaca bermudensis HTCC2601T and Maritimibacter alkaliphilus HTCC2654T, the type strains of two marine Roseobacter genera.</title>
        <authorList>
            <person name="Thrash J.C."/>
            <person name="Cho J.C."/>
            <person name="Ferriera S."/>
            <person name="Johnson J."/>
            <person name="Vergin K.L."/>
            <person name="Giovannoni S.J."/>
        </authorList>
    </citation>
    <scope>NUCLEOTIDE SEQUENCE [LARGE SCALE GENOMIC DNA]</scope>
    <source>
        <strain evidence="2">DSM 26914 / JCM 13377 / KCTC 12554 / HTCC2601</strain>
    </source>
</reference>
<dbReference type="STRING" id="314265.R2601_22172"/>
<proteinExistence type="predicted"/>
<evidence type="ECO:0000313" key="2">
    <source>
        <dbReference type="Proteomes" id="UP000006230"/>
    </source>
</evidence>
<dbReference type="AlphaFoldDB" id="Q0FKV9"/>
<keyword evidence="2" id="KW-1185">Reference proteome</keyword>
<protein>
    <submittedName>
        <fullName evidence="1">Uncharacterized protein</fullName>
    </submittedName>
</protein>
<sequence>MYALPVTDTLVLAIDDSEDEDWVFHFVEFDPTAHHSYRTPHGGQVLAMTVNPKSHAAWIVAAGQLYASSREMEIAVPLPLPVEGMVPFDVTLIGDRYYVCGNASNIWYYDVPREEWVPLLVPEPRPELPPRQGGETAESYTRRTSPRMYDHARRFPDMYRAFPVGQESYFCGALGRVIRLKDGATDEQWLETGARLVHGFDEDGAAVLCGDDPVAGIYRGTIDEGFEQLFQDDNPALHLTARHGGTRYIGAGLDPDHEGPCLFTLEDGELAPVETGCEREPEHLTHLKVTGSVLWATDLEGIFRLKDGRWRLTEIADLA</sequence>
<dbReference type="Proteomes" id="UP000006230">
    <property type="component" value="Unassembled WGS sequence"/>
</dbReference>